<dbReference type="SUPFAM" id="SSF53335">
    <property type="entry name" value="S-adenosyl-L-methionine-dependent methyltransferases"/>
    <property type="match status" value="1"/>
</dbReference>
<keyword evidence="4" id="KW-0808">Transferase</keyword>
<comment type="catalytic activity">
    <reaction evidence="1">
        <text>L-glutamyl-[protein] + S-adenosyl-L-methionine = [protein]-L-glutamate 5-O-methyl ester + S-adenosyl-L-homocysteine</text>
        <dbReference type="Rhea" id="RHEA:24452"/>
        <dbReference type="Rhea" id="RHEA-COMP:10208"/>
        <dbReference type="Rhea" id="RHEA-COMP:10311"/>
        <dbReference type="ChEBI" id="CHEBI:29973"/>
        <dbReference type="ChEBI" id="CHEBI:57856"/>
        <dbReference type="ChEBI" id="CHEBI:59789"/>
        <dbReference type="ChEBI" id="CHEBI:82795"/>
        <dbReference type="EC" id="2.1.1.80"/>
    </reaction>
</comment>
<dbReference type="InterPro" id="IPR022641">
    <property type="entry name" value="CheR_N"/>
</dbReference>
<evidence type="ECO:0000313" key="7">
    <source>
        <dbReference type="EMBL" id="GIJ70094.1"/>
    </source>
</evidence>
<dbReference type="AlphaFoldDB" id="A0A8J3ZUE7"/>
<dbReference type="Gene3D" id="3.40.50.150">
    <property type="entry name" value="Vaccinia Virus protein VP39"/>
    <property type="match status" value="1"/>
</dbReference>
<dbReference type="InterPro" id="IPR022642">
    <property type="entry name" value="CheR_C"/>
</dbReference>
<dbReference type="PANTHER" id="PTHR24422:SF26">
    <property type="entry name" value="CHEMOTAXIS PROTEIN METHYLTRANSFERASE"/>
    <property type="match status" value="1"/>
</dbReference>
<dbReference type="InterPro" id="IPR029063">
    <property type="entry name" value="SAM-dependent_MTases_sf"/>
</dbReference>
<dbReference type="SMART" id="SM00138">
    <property type="entry name" value="MeTrc"/>
    <property type="match status" value="1"/>
</dbReference>
<dbReference type="Proteomes" id="UP000635606">
    <property type="component" value="Unassembled WGS sequence"/>
</dbReference>
<dbReference type="GO" id="GO:0032259">
    <property type="term" value="P:methylation"/>
    <property type="evidence" value="ECO:0007669"/>
    <property type="project" value="UniProtKB-KW"/>
</dbReference>
<dbReference type="InterPro" id="IPR036804">
    <property type="entry name" value="CheR_N_sf"/>
</dbReference>
<comment type="caution">
    <text evidence="7">The sequence shown here is derived from an EMBL/GenBank/DDBJ whole genome shotgun (WGS) entry which is preliminary data.</text>
</comment>
<dbReference type="Pfam" id="PF01739">
    <property type="entry name" value="CheR"/>
    <property type="match status" value="1"/>
</dbReference>
<dbReference type="PROSITE" id="PS50123">
    <property type="entry name" value="CHER"/>
    <property type="match status" value="1"/>
</dbReference>
<protein>
    <recommendedName>
        <fullName evidence="2">protein-glutamate O-methyltransferase</fullName>
        <ecNumber evidence="2">2.1.1.80</ecNumber>
    </recommendedName>
</protein>
<dbReference type="Gene3D" id="1.10.155.10">
    <property type="entry name" value="Chemotaxis receptor methyltransferase CheR, N-terminal domain"/>
    <property type="match status" value="1"/>
</dbReference>
<keyword evidence="5" id="KW-0949">S-adenosyl-L-methionine</keyword>
<dbReference type="EMBL" id="BOPH01000072">
    <property type="protein sequence ID" value="GIJ70094.1"/>
    <property type="molecule type" value="Genomic_DNA"/>
</dbReference>
<proteinExistence type="predicted"/>
<feature type="domain" description="CheR-type methyltransferase" evidence="6">
    <location>
        <begin position="11"/>
        <end position="274"/>
    </location>
</feature>
<evidence type="ECO:0000256" key="2">
    <source>
        <dbReference type="ARBA" id="ARBA00012534"/>
    </source>
</evidence>
<dbReference type="InterPro" id="IPR050903">
    <property type="entry name" value="Bact_Chemotaxis_MeTrfase"/>
</dbReference>
<evidence type="ECO:0000313" key="8">
    <source>
        <dbReference type="Proteomes" id="UP000635606"/>
    </source>
</evidence>
<dbReference type="InterPro" id="IPR000780">
    <property type="entry name" value="CheR_MeTrfase"/>
</dbReference>
<reference evidence="7" key="1">
    <citation type="submission" date="2021-01" db="EMBL/GenBank/DDBJ databases">
        <title>Whole genome shotgun sequence of Virgisporangium ochraceum NBRC 16418.</title>
        <authorList>
            <person name="Komaki H."/>
            <person name="Tamura T."/>
        </authorList>
    </citation>
    <scope>NUCLEOTIDE SEQUENCE</scope>
    <source>
        <strain evidence="7">NBRC 16418</strain>
    </source>
</reference>
<keyword evidence="8" id="KW-1185">Reference proteome</keyword>
<dbReference type="Pfam" id="PF03705">
    <property type="entry name" value="CheR_N"/>
    <property type="match status" value="1"/>
</dbReference>
<dbReference type="PRINTS" id="PR00996">
    <property type="entry name" value="CHERMTFRASE"/>
</dbReference>
<sequence length="278" mass="31309">MTVATGAPRQITRDEFRGIAELLHQRTGILLAPGKETLVMGRLDKRLRQLGLASYGEYLRLLHTAGDEVRVAIDALTTNETYFFREPQHFDFLRTVVVPAPRGSRPLRLWSAAGSTGEEAYTAAMVLADAMPGRQWEIVATDISTAVLRKAQRGVYPIAAAERIPDALLRRYCRRGRDEYEGLMAVSRELRDRVRFMRANLLDNLQDLGRFDVIMLRNVMIYFDSDTKVALVRRLTDMLHPRGYVIVSHSESLHGIAPADLKMTQPSIYQRQPGAGDG</sequence>
<dbReference type="GO" id="GO:0008983">
    <property type="term" value="F:protein-glutamate O-methyltransferase activity"/>
    <property type="evidence" value="ECO:0007669"/>
    <property type="project" value="UniProtKB-EC"/>
</dbReference>
<dbReference type="PIRSF" id="PIRSF000410">
    <property type="entry name" value="CheR"/>
    <property type="match status" value="1"/>
</dbReference>
<evidence type="ECO:0000256" key="4">
    <source>
        <dbReference type="ARBA" id="ARBA00022679"/>
    </source>
</evidence>
<dbReference type="PANTHER" id="PTHR24422">
    <property type="entry name" value="CHEMOTAXIS PROTEIN METHYLTRANSFERASE"/>
    <property type="match status" value="1"/>
</dbReference>
<accession>A0A8J3ZUE7</accession>
<evidence type="ECO:0000259" key="6">
    <source>
        <dbReference type="PROSITE" id="PS50123"/>
    </source>
</evidence>
<dbReference type="RefSeq" id="WP_203929989.1">
    <property type="nucleotide sequence ID" value="NZ_BOPH01000072.1"/>
</dbReference>
<evidence type="ECO:0000256" key="5">
    <source>
        <dbReference type="ARBA" id="ARBA00022691"/>
    </source>
</evidence>
<dbReference type="SUPFAM" id="SSF47757">
    <property type="entry name" value="Chemotaxis receptor methyltransferase CheR, N-terminal domain"/>
    <property type="match status" value="1"/>
</dbReference>
<dbReference type="InterPro" id="IPR026024">
    <property type="entry name" value="Chemotaxis_MeTrfase_CheR"/>
</dbReference>
<keyword evidence="3 7" id="KW-0489">Methyltransferase</keyword>
<dbReference type="EC" id="2.1.1.80" evidence="2"/>
<gene>
    <name evidence="7" type="ORF">Voc01_050110</name>
</gene>
<evidence type="ECO:0000256" key="1">
    <source>
        <dbReference type="ARBA" id="ARBA00001541"/>
    </source>
</evidence>
<organism evidence="7 8">
    <name type="scientific">Virgisporangium ochraceum</name>
    <dbReference type="NCBI Taxonomy" id="65505"/>
    <lineage>
        <taxon>Bacteria</taxon>
        <taxon>Bacillati</taxon>
        <taxon>Actinomycetota</taxon>
        <taxon>Actinomycetes</taxon>
        <taxon>Micromonosporales</taxon>
        <taxon>Micromonosporaceae</taxon>
        <taxon>Virgisporangium</taxon>
    </lineage>
</organism>
<evidence type="ECO:0000256" key="3">
    <source>
        <dbReference type="ARBA" id="ARBA00022603"/>
    </source>
</evidence>
<name>A0A8J3ZUE7_9ACTN</name>